<dbReference type="GO" id="GO:0016020">
    <property type="term" value="C:membrane"/>
    <property type="evidence" value="ECO:0007669"/>
    <property type="project" value="UniProtKB-SubCell"/>
</dbReference>
<dbReference type="GO" id="GO:0140359">
    <property type="term" value="F:ABC-type transporter activity"/>
    <property type="evidence" value="ECO:0007669"/>
    <property type="project" value="InterPro"/>
</dbReference>
<organism evidence="7 8">
    <name type="scientific">Rhizocola hellebori</name>
    <dbReference type="NCBI Taxonomy" id="1392758"/>
    <lineage>
        <taxon>Bacteria</taxon>
        <taxon>Bacillati</taxon>
        <taxon>Actinomycetota</taxon>
        <taxon>Actinomycetes</taxon>
        <taxon>Micromonosporales</taxon>
        <taxon>Micromonosporaceae</taxon>
        <taxon>Rhizocola</taxon>
    </lineage>
</organism>
<evidence type="ECO:0000313" key="8">
    <source>
        <dbReference type="Proteomes" id="UP000612899"/>
    </source>
</evidence>
<evidence type="ECO:0000256" key="4">
    <source>
        <dbReference type="ARBA" id="ARBA00023136"/>
    </source>
</evidence>
<feature type="transmembrane region" description="Helical" evidence="5">
    <location>
        <begin position="206"/>
        <end position="228"/>
    </location>
</feature>
<feature type="domain" description="ABC transmembrane type-2" evidence="6">
    <location>
        <begin position="118"/>
        <end position="354"/>
    </location>
</feature>
<gene>
    <name evidence="7" type="ORF">Rhe02_68730</name>
</gene>
<evidence type="ECO:0000256" key="2">
    <source>
        <dbReference type="ARBA" id="ARBA00022692"/>
    </source>
</evidence>
<reference evidence="7" key="1">
    <citation type="submission" date="2021-01" db="EMBL/GenBank/DDBJ databases">
        <title>Whole genome shotgun sequence of Rhizocola hellebori NBRC 109834.</title>
        <authorList>
            <person name="Komaki H."/>
            <person name="Tamura T."/>
        </authorList>
    </citation>
    <scope>NUCLEOTIDE SEQUENCE</scope>
    <source>
        <strain evidence="7">NBRC 109834</strain>
    </source>
</reference>
<accession>A0A8J3QDP7</accession>
<evidence type="ECO:0000256" key="5">
    <source>
        <dbReference type="SAM" id="Phobius"/>
    </source>
</evidence>
<evidence type="ECO:0000313" key="7">
    <source>
        <dbReference type="EMBL" id="GIH08806.1"/>
    </source>
</evidence>
<feature type="transmembrane region" description="Helical" evidence="5">
    <location>
        <begin position="166"/>
        <end position="186"/>
    </location>
</feature>
<dbReference type="PANTHER" id="PTHR43027:SF2">
    <property type="entry name" value="TRANSPORT PERMEASE PROTEIN"/>
    <property type="match status" value="1"/>
</dbReference>
<dbReference type="Pfam" id="PF12698">
    <property type="entry name" value="ABC2_membrane_3"/>
    <property type="match status" value="1"/>
</dbReference>
<keyword evidence="3 5" id="KW-1133">Transmembrane helix</keyword>
<dbReference type="InterPro" id="IPR013525">
    <property type="entry name" value="ABC2_TM"/>
</dbReference>
<dbReference type="EMBL" id="BONY01000055">
    <property type="protein sequence ID" value="GIH08806.1"/>
    <property type="molecule type" value="Genomic_DNA"/>
</dbReference>
<dbReference type="PROSITE" id="PS51012">
    <property type="entry name" value="ABC_TM2"/>
    <property type="match status" value="1"/>
</dbReference>
<dbReference type="RefSeq" id="WP_203912552.1">
    <property type="nucleotide sequence ID" value="NZ_BONY01000055.1"/>
</dbReference>
<evidence type="ECO:0000259" key="6">
    <source>
        <dbReference type="PROSITE" id="PS51012"/>
    </source>
</evidence>
<sequence length="356" mass="38046">MTRGLGSLSRVMILGFVRDRTAMFFTILFPLMFLVLFGGLFKDSGLSKSEVLQIGPVAMFDQMPAADRADIGQIVTLIKVDDREKALDQVRKGDYAAAVEQQGGNVVLHYAAADVVRSGIVRGLLESMVQTSNLAAAGVSTPAFTLDAEPVEDRSLKTIQYVTPGILGWAIAVGATFGAAMTLVTWRQKKILRRLRLSPVPTSSIVGARVAVSLLVALVQMALFVGIASLPYFGLKLSNYWWMAIPLVVSATLAFMSIGLLAGSWAKSPEAASAIANLIVLPMAFLSGSFFPLDNAPGWLKNVSEVFPLKHLNEALLGVMVRGEGPGSAMPAIGILLGFAIVVGTIASFLFRWDDV</sequence>
<feature type="transmembrane region" description="Helical" evidence="5">
    <location>
        <begin position="274"/>
        <end position="293"/>
    </location>
</feature>
<feature type="transmembrane region" description="Helical" evidence="5">
    <location>
        <begin position="240"/>
        <end position="262"/>
    </location>
</feature>
<dbReference type="InterPro" id="IPR052902">
    <property type="entry name" value="ABC-2_transporter"/>
</dbReference>
<proteinExistence type="predicted"/>
<dbReference type="Proteomes" id="UP000612899">
    <property type="component" value="Unassembled WGS sequence"/>
</dbReference>
<comment type="subcellular location">
    <subcellularLocation>
        <location evidence="1">Membrane</location>
        <topology evidence="1">Multi-pass membrane protein</topology>
    </subcellularLocation>
</comment>
<feature type="transmembrane region" description="Helical" evidence="5">
    <location>
        <begin position="329"/>
        <end position="351"/>
    </location>
</feature>
<comment type="caution">
    <text evidence="7">The sequence shown here is derived from an EMBL/GenBank/DDBJ whole genome shotgun (WGS) entry which is preliminary data.</text>
</comment>
<evidence type="ECO:0000256" key="1">
    <source>
        <dbReference type="ARBA" id="ARBA00004141"/>
    </source>
</evidence>
<keyword evidence="2 5" id="KW-0812">Transmembrane</keyword>
<dbReference type="PANTHER" id="PTHR43027">
    <property type="entry name" value="DOXORUBICIN RESISTANCE ABC TRANSPORTER PERMEASE PROTEIN DRRC-RELATED"/>
    <property type="match status" value="1"/>
</dbReference>
<keyword evidence="8" id="KW-1185">Reference proteome</keyword>
<keyword evidence="4 5" id="KW-0472">Membrane</keyword>
<dbReference type="InterPro" id="IPR047817">
    <property type="entry name" value="ABC2_TM_bact-type"/>
</dbReference>
<dbReference type="AlphaFoldDB" id="A0A8J3QDP7"/>
<protein>
    <recommendedName>
        <fullName evidence="6">ABC transmembrane type-2 domain-containing protein</fullName>
    </recommendedName>
</protein>
<name>A0A8J3QDP7_9ACTN</name>
<evidence type="ECO:0000256" key="3">
    <source>
        <dbReference type="ARBA" id="ARBA00022989"/>
    </source>
</evidence>
<feature type="transmembrane region" description="Helical" evidence="5">
    <location>
        <begin position="21"/>
        <end position="41"/>
    </location>
</feature>